<accession>A0A7W1WS98</accession>
<proteinExistence type="predicted"/>
<reference evidence="1 2" key="1">
    <citation type="submission" date="2020-07" db="EMBL/GenBank/DDBJ databases">
        <authorList>
            <person name="Feng H."/>
        </authorList>
    </citation>
    <scope>NUCLEOTIDE SEQUENCE [LARGE SCALE GENOMIC DNA]</scope>
    <source>
        <strain evidence="2">s-10</strain>
    </source>
</reference>
<protein>
    <submittedName>
        <fullName evidence="1">Uncharacterized protein</fullName>
    </submittedName>
</protein>
<keyword evidence="2" id="KW-1185">Reference proteome</keyword>
<comment type="caution">
    <text evidence="1">The sequence shown here is derived from an EMBL/GenBank/DDBJ whole genome shotgun (WGS) entry which is preliminary data.</text>
</comment>
<dbReference type="AlphaFoldDB" id="A0A7W1WS98"/>
<dbReference type="EMBL" id="JACEIQ010000012">
    <property type="protein sequence ID" value="MBA4495120.1"/>
    <property type="molecule type" value="Genomic_DNA"/>
</dbReference>
<evidence type="ECO:0000313" key="1">
    <source>
        <dbReference type="EMBL" id="MBA4495120.1"/>
    </source>
</evidence>
<sequence>MKTTAAWAEMIKANDPEHQKKIQDRMQREKEEAAKERLKKRVAIPQRLTGRNLLVVLRSLEKQITADVLDYEIEQWIVSDGEVVIRFKEPDDE</sequence>
<name>A0A7W1WS98_9BACL</name>
<dbReference type="Proteomes" id="UP000535491">
    <property type="component" value="Unassembled WGS sequence"/>
</dbReference>
<organism evidence="1 2">
    <name type="scientific">Paenactinomyces guangxiensis</name>
    <dbReference type="NCBI Taxonomy" id="1490290"/>
    <lineage>
        <taxon>Bacteria</taxon>
        <taxon>Bacillati</taxon>
        <taxon>Bacillota</taxon>
        <taxon>Bacilli</taxon>
        <taxon>Bacillales</taxon>
        <taxon>Thermoactinomycetaceae</taxon>
        <taxon>Paenactinomyces</taxon>
    </lineage>
</organism>
<evidence type="ECO:0000313" key="2">
    <source>
        <dbReference type="Proteomes" id="UP000535491"/>
    </source>
</evidence>
<gene>
    <name evidence="1" type="ORF">H1191_12460</name>
</gene>
<dbReference type="RefSeq" id="WP_181752363.1">
    <property type="nucleotide sequence ID" value="NZ_JACEIQ010000012.1"/>
</dbReference>